<name>A0A8T0GCN1_CERPU</name>
<sequence>MRDEQLLENDNIKVRIDIKDIISMAIRIAKQGFIAFSSFQACDTEYTTIIFTKVILPPSRPRDKFLLHPQRLRQSLSFAMLHPTERERTNIPADSMRRNSPNFGTVCAASSRTVAACTADS</sequence>
<comment type="caution">
    <text evidence="1">The sequence shown here is derived from an EMBL/GenBank/DDBJ whole genome shotgun (WGS) entry which is preliminary data.</text>
</comment>
<dbReference type="EMBL" id="CM026432">
    <property type="protein sequence ID" value="KAG0556257.1"/>
    <property type="molecule type" value="Genomic_DNA"/>
</dbReference>
<evidence type="ECO:0000313" key="1">
    <source>
        <dbReference type="EMBL" id="KAG0556257.1"/>
    </source>
</evidence>
<evidence type="ECO:0000313" key="2">
    <source>
        <dbReference type="Proteomes" id="UP000822688"/>
    </source>
</evidence>
<protein>
    <submittedName>
        <fullName evidence="1">Uncharacterized protein</fullName>
    </submittedName>
</protein>
<gene>
    <name evidence="1" type="ORF">KC19_11G039000</name>
</gene>
<reference evidence="1 2" key="1">
    <citation type="submission" date="2020-06" db="EMBL/GenBank/DDBJ databases">
        <title>WGS assembly of Ceratodon purpureus strain R40.</title>
        <authorList>
            <person name="Carey S.B."/>
            <person name="Jenkins J."/>
            <person name="Shu S."/>
            <person name="Lovell J.T."/>
            <person name="Sreedasyam A."/>
            <person name="Maumus F."/>
            <person name="Tiley G.P."/>
            <person name="Fernandez-Pozo N."/>
            <person name="Barry K."/>
            <person name="Chen C."/>
            <person name="Wang M."/>
            <person name="Lipzen A."/>
            <person name="Daum C."/>
            <person name="Saski C.A."/>
            <person name="Payton A.C."/>
            <person name="Mcbreen J.C."/>
            <person name="Conrad R.E."/>
            <person name="Kollar L.M."/>
            <person name="Olsson S."/>
            <person name="Huttunen S."/>
            <person name="Landis J.B."/>
            <person name="Wickett N.J."/>
            <person name="Johnson M.G."/>
            <person name="Rensing S.A."/>
            <person name="Grimwood J."/>
            <person name="Schmutz J."/>
            <person name="Mcdaniel S.F."/>
        </authorList>
    </citation>
    <scope>NUCLEOTIDE SEQUENCE [LARGE SCALE GENOMIC DNA]</scope>
    <source>
        <strain evidence="1 2">R40</strain>
    </source>
</reference>
<proteinExistence type="predicted"/>
<dbReference type="Proteomes" id="UP000822688">
    <property type="component" value="Chromosome 11"/>
</dbReference>
<accession>A0A8T0GCN1</accession>
<keyword evidence="2" id="KW-1185">Reference proteome</keyword>
<dbReference type="AlphaFoldDB" id="A0A8T0GCN1"/>
<organism evidence="1 2">
    <name type="scientific">Ceratodon purpureus</name>
    <name type="common">Fire moss</name>
    <name type="synonym">Dicranum purpureum</name>
    <dbReference type="NCBI Taxonomy" id="3225"/>
    <lineage>
        <taxon>Eukaryota</taxon>
        <taxon>Viridiplantae</taxon>
        <taxon>Streptophyta</taxon>
        <taxon>Embryophyta</taxon>
        <taxon>Bryophyta</taxon>
        <taxon>Bryophytina</taxon>
        <taxon>Bryopsida</taxon>
        <taxon>Dicranidae</taxon>
        <taxon>Pseudoditrichales</taxon>
        <taxon>Ditrichaceae</taxon>
        <taxon>Ceratodon</taxon>
    </lineage>
</organism>